<evidence type="ECO:0000313" key="2">
    <source>
        <dbReference type="EMBL" id="KAF2885344.1"/>
    </source>
</evidence>
<gene>
    <name evidence="2" type="ORF">ILUMI_20813</name>
</gene>
<proteinExistence type="predicted"/>
<dbReference type="EMBL" id="VTPC01089963">
    <property type="protein sequence ID" value="KAF2885344.1"/>
    <property type="molecule type" value="Genomic_DNA"/>
</dbReference>
<feature type="region of interest" description="Disordered" evidence="1">
    <location>
        <begin position="1"/>
        <end position="37"/>
    </location>
</feature>
<keyword evidence="3" id="KW-1185">Reference proteome</keyword>
<reference evidence="2" key="1">
    <citation type="submission" date="2019-08" db="EMBL/GenBank/DDBJ databases">
        <title>The genome of the North American firefly Photinus pyralis.</title>
        <authorList>
            <consortium name="Photinus pyralis genome working group"/>
            <person name="Fallon T.R."/>
            <person name="Sander Lower S.E."/>
            <person name="Weng J.-K."/>
        </authorList>
    </citation>
    <scope>NUCLEOTIDE SEQUENCE</scope>
    <source>
        <strain evidence="2">TRF0915ILg1</strain>
        <tissue evidence="2">Whole body</tissue>
    </source>
</reference>
<sequence>MSRRRHRPKEFKTDVPQEEQPNHQHPKNSKLGTTKEIYPRYQKDVGQPAEQLSEFSAETDVALTTSKQKNKFYRLLAKQKPRKEIQSLEPKKVMHNLSKHHFDKAAQSVLAKGFDYEVALTRIPVEDIICGVESSISRSTKMLRKK</sequence>
<organism evidence="2 3">
    <name type="scientific">Ignelater luminosus</name>
    <name type="common">Cucubano</name>
    <name type="synonym">Pyrophorus luminosus</name>
    <dbReference type="NCBI Taxonomy" id="2038154"/>
    <lineage>
        <taxon>Eukaryota</taxon>
        <taxon>Metazoa</taxon>
        <taxon>Ecdysozoa</taxon>
        <taxon>Arthropoda</taxon>
        <taxon>Hexapoda</taxon>
        <taxon>Insecta</taxon>
        <taxon>Pterygota</taxon>
        <taxon>Neoptera</taxon>
        <taxon>Endopterygota</taxon>
        <taxon>Coleoptera</taxon>
        <taxon>Polyphaga</taxon>
        <taxon>Elateriformia</taxon>
        <taxon>Elateroidea</taxon>
        <taxon>Elateridae</taxon>
        <taxon>Agrypninae</taxon>
        <taxon>Pyrophorini</taxon>
        <taxon>Ignelater</taxon>
    </lineage>
</organism>
<name>A0A8K0G484_IGNLU</name>
<dbReference type="OrthoDB" id="6249720at2759"/>
<dbReference type="Proteomes" id="UP000801492">
    <property type="component" value="Unassembled WGS sequence"/>
</dbReference>
<accession>A0A8K0G484</accession>
<protein>
    <submittedName>
        <fullName evidence="2">Uncharacterized protein</fullName>
    </submittedName>
</protein>
<evidence type="ECO:0000256" key="1">
    <source>
        <dbReference type="SAM" id="MobiDB-lite"/>
    </source>
</evidence>
<evidence type="ECO:0000313" key="3">
    <source>
        <dbReference type="Proteomes" id="UP000801492"/>
    </source>
</evidence>
<dbReference type="AlphaFoldDB" id="A0A8K0G484"/>
<comment type="caution">
    <text evidence="2">The sequence shown here is derived from an EMBL/GenBank/DDBJ whole genome shotgun (WGS) entry which is preliminary data.</text>
</comment>